<keyword evidence="1" id="KW-0472">Membrane</keyword>
<proteinExistence type="predicted"/>
<comment type="caution">
    <text evidence="2">The sequence shown here is derived from an EMBL/GenBank/DDBJ whole genome shotgun (WGS) entry which is preliminary data.</text>
</comment>
<dbReference type="Proteomes" id="UP000568106">
    <property type="component" value="Unassembled WGS sequence"/>
</dbReference>
<evidence type="ECO:0000313" key="2">
    <source>
        <dbReference type="EMBL" id="MBB5318629.1"/>
    </source>
</evidence>
<evidence type="ECO:0000313" key="3">
    <source>
        <dbReference type="Proteomes" id="UP000568106"/>
    </source>
</evidence>
<gene>
    <name evidence="2" type="ORF">HDF09_003328</name>
</gene>
<sequence>MKSKFRSVAKLLGVLIVVVFVCPPGIFSTSFAPGILVQIAIGGILFLTAIICWHFSGMSAQEIQENLSKSTATRTKK</sequence>
<dbReference type="AlphaFoldDB" id="A0A7W8MTW0"/>
<accession>A0A7W8MTW0</accession>
<keyword evidence="1" id="KW-0812">Transmembrane</keyword>
<organism evidence="2 3">
    <name type="scientific">Tunturiibacter empetritectus</name>
    <dbReference type="NCBI Taxonomy" id="3069691"/>
    <lineage>
        <taxon>Bacteria</taxon>
        <taxon>Pseudomonadati</taxon>
        <taxon>Acidobacteriota</taxon>
        <taxon>Terriglobia</taxon>
        <taxon>Terriglobales</taxon>
        <taxon>Acidobacteriaceae</taxon>
        <taxon>Tunturiibacter</taxon>
    </lineage>
</organism>
<dbReference type="EMBL" id="JACHDY010000005">
    <property type="protein sequence ID" value="MBB5318629.1"/>
    <property type="molecule type" value="Genomic_DNA"/>
</dbReference>
<keyword evidence="1" id="KW-1133">Transmembrane helix</keyword>
<feature type="transmembrane region" description="Helical" evidence="1">
    <location>
        <begin position="38"/>
        <end position="56"/>
    </location>
</feature>
<reference evidence="2" key="1">
    <citation type="submission" date="2020-08" db="EMBL/GenBank/DDBJ databases">
        <title>Genomic Encyclopedia of Type Strains, Phase IV (KMG-V): Genome sequencing to study the core and pangenomes of soil and plant-associated prokaryotes.</title>
        <authorList>
            <person name="Whitman W."/>
        </authorList>
    </citation>
    <scope>NUCLEOTIDE SEQUENCE [LARGE SCALE GENOMIC DNA]</scope>
    <source>
        <strain evidence="2">M8UP27</strain>
    </source>
</reference>
<keyword evidence="3" id="KW-1185">Reference proteome</keyword>
<protein>
    <submittedName>
        <fullName evidence="2">NO-binding membrane sensor protein with MHYT domain</fullName>
    </submittedName>
</protein>
<evidence type="ECO:0000256" key="1">
    <source>
        <dbReference type="SAM" id="Phobius"/>
    </source>
</evidence>
<name>A0A7W8MTW0_9BACT</name>